<organism evidence="2 3">
    <name type="scientific">Durusdinium trenchii</name>
    <dbReference type="NCBI Taxonomy" id="1381693"/>
    <lineage>
        <taxon>Eukaryota</taxon>
        <taxon>Sar</taxon>
        <taxon>Alveolata</taxon>
        <taxon>Dinophyceae</taxon>
        <taxon>Suessiales</taxon>
        <taxon>Symbiodiniaceae</taxon>
        <taxon>Durusdinium</taxon>
    </lineage>
</organism>
<dbReference type="Proteomes" id="UP001642464">
    <property type="component" value="Unassembled WGS sequence"/>
</dbReference>
<evidence type="ECO:0000256" key="1">
    <source>
        <dbReference type="SAM" id="MobiDB-lite"/>
    </source>
</evidence>
<feature type="region of interest" description="Disordered" evidence="1">
    <location>
        <begin position="91"/>
        <end position="110"/>
    </location>
</feature>
<sequence>GFPQGGLERKATARRVVPKLSSPGGCCEWECSRSRRRGAATADRQRPAALAGDLSAAPKGWRRAGAVAGEGQSVGAAGACSGELLARAAADSAAHAEGPEGGPSPAESMRRATTKYHPFAAGAFRAPATTCGPRGPPRALGREQVLCGLLCVHVNQWIEPHGTVPAELPSDVNRAQRCSGAAGGSEGPNARRSEGPNDASWRRIVSLRHGCTRIILGV</sequence>
<feature type="non-terminal residue" evidence="2">
    <location>
        <position position="1"/>
    </location>
</feature>
<dbReference type="EMBL" id="CAXAMM010030668">
    <property type="protein sequence ID" value="CAK9066881.1"/>
    <property type="molecule type" value="Genomic_DNA"/>
</dbReference>
<gene>
    <name evidence="2" type="ORF">SCF082_LOCUS33953</name>
</gene>
<feature type="region of interest" description="Disordered" evidence="1">
    <location>
        <begin position="1"/>
        <end position="54"/>
    </location>
</feature>
<reference evidence="2 3" key="1">
    <citation type="submission" date="2024-02" db="EMBL/GenBank/DDBJ databases">
        <authorList>
            <person name="Chen Y."/>
            <person name="Shah S."/>
            <person name="Dougan E. K."/>
            <person name="Thang M."/>
            <person name="Chan C."/>
        </authorList>
    </citation>
    <scope>NUCLEOTIDE SEQUENCE [LARGE SCALE GENOMIC DNA]</scope>
</reference>
<keyword evidence="3" id="KW-1185">Reference proteome</keyword>
<proteinExistence type="predicted"/>
<protein>
    <submittedName>
        <fullName evidence="2">Uncharacterized protein</fullName>
    </submittedName>
</protein>
<comment type="caution">
    <text evidence="2">The sequence shown here is derived from an EMBL/GenBank/DDBJ whole genome shotgun (WGS) entry which is preliminary data.</text>
</comment>
<feature type="region of interest" description="Disordered" evidence="1">
    <location>
        <begin position="176"/>
        <end position="198"/>
    </location>
</feature>
<name>A0ABP0NSW3_9DINO</name>
<accession>A0ABP0NSW3</accession>
<evidence type="ECO:0000313" key="2">
    <source>
        <dbReference type="EMBL" id="CAK9066881.1"/>
    </source>
</evidence>
<evidence type="ECO:0000313" key="3">
    <source>
        <dbReference type="Proteomes" id="UP001642464"/>
    </source>
</evidence>